<dbReference type="GO" id="GO:0000155">
    <property type="term" value="F:phosphorelay sensor kinase activity"/>
    <property type="evidence" value="ECO:0007669"/>
    <property type="project" value="InterPro"/>
</dbReference>
<evidence type="ECO:0000256" key="4">
    <source>
        <dbReference type="ARBA" id="ARBA00022553"/>
    </source>
</evidence>
<dbReference type="PANTHER" id="PTHR45436:SF14">
    <property type="entry name" value="SENSOR PROTEIN QSEC"/>
    <property type="match status" value="1"/>
</dbReference>
<evidence type="ECO:0000256" key="3">
    <source>
        <dbReference type="ARBA" id="ARBA00012438"/>
    </source>
</evidence>
<evidence type="ECO:0000313" key="17">
    <source>
        <dbReference type="Proteomes" id="UP000272193"/>
    </source>
</evidence>
<dbReference type="CDD" id="cd00082">
    <property type="entry name" value="HisKA"/>
    <property type="match status" value="1"/>
</dbReference>
<dbReference type="EC" id="2.7.13.3" evidence="3"/>
<dbReference type="InterPro" id="IPR003660">
    <property type="entry name" value="HAMP_dom"/>
</dbReference>
<dbReference type="CDD" id="cd00075">
    <property type="entry name" value="HATPase"/>
    <property type="match status" value="1"/>
</dbReference>
<comment type="subcellular location">
    <subcellularLocation>
        <location evidence="2">Membrane</location>
        <topology evidence="2">Multi-pass membrane protein</topology>
    </subcellularLocation>
</comment>
<dbReference type="OrthoDB" id="8554694at2"/>
<keyword evidence="4" id="KW-0597">Phosphoprotein</keyword>
<dbReference type="InterPro" id="IPR036890">
    <property type="entry name" value="HATPase_C_sf"/>
</dbReference>
<dbReference type="Pfam" id="PF02518">
    <property type="entry name" value="HATPase_c"/>
    <property type="match status" value="1"/>
</dbReference>
<dbReference type="SMART" id="SM00388">
    <property type="entry name" value="HisKA"/>
    <property type="match status" value="1"/>
</dbReference>
<comment type="catalytic activity">
    <reaction evidence="1">
        <text>ATP + protein L-histidine = ADP + protein N-phospho-L-histidine.</text>
        <dbReference type="EC" id="2.7.13.3"/>
    </reaction>
</comment>
<keyword evidence="8 16" id="KW-0418">Kinase</keyword>
<feature type="transmembrane region" description="Helical" evidence="13">
    <location>
        <begin position="161"/>
        <end position="180"/>
    </location>
</feature>
<dbReference type="PRINTS" id="PR00344">
    <property type="entry name" value="BCTRLSENSOR"/>
</dbReference>
<organism evidence="16 17">
    <name type="scientific">Tibeticola sediminis</name>
    <dbReference type="NCBI Taxonomy" id="1917811"/>
    <lineage>
        <taxon>Bacteria</taxon>
        <taxon>Pseudomonadati</taxon>
        <taxon>Pseudomonadota</taxon>
        <taxon>Betaproteobacteria</taxon>
        <taxon>Burkholderiales</taxon>
        <taxon>Comamonadaceae</taxon>
        <taxon>Tibeticola</taxon>
    </lineage>
</organism>
<keyword evidence="17" id="KW-1185">Reference proteome</keyword>
<dbReference type="InterPro" id="IPR050428">
    <property type="entry name" value="TCS_sensor_his_kinase"/>
</dbReference>
<dbReference type="Gene3D" id="3.30.565.10">
    <property type="entry name" value="Histidine kinase-like ATPase, C-terminal domain"/>
    <property type="match status" value="1"/>
</dbReference>
<dbReference type="PANTHER" id="PTHR45436">
    <property type="entry name" value="SENSOR HISTIDINE KINASE YKOH"/>
    <property type="match status" value="1"/>
</dbReference>
<evidence type="ECO:0000256" key="5">
    <source>
        <dbReference type="ARBA" id="ARBA00022679"/>
    </source>
</evidence>
<evidence type="ECO:0000256" key="6">
    <source>
        <dbReference type="ARBA" id="ARBA00022692"/>
    </source>
</evidence>
<dbReference type="AlphaFoldDB" id="A0A3N4V6E2"/>
<evidence type="ECO:0000256" key="10">
    <source>
        <dbReference type="ARBA" id="ARBA00022989"/>
    </source>
</evidence>
<dbReference type="RefSeq" id="WP_124219833.1">
    <property type="nucleotide sequence ID" value="NZ_RKQL01000001.1"/>
</dbReference>
<evidence type="ECO:0000256" key="8">
    <source>
        <dbReference type="ARBA" id="ARBA00022777"/>
    </source>
</evidence>
<sequence length="468" mass="50549">MSAAERRPARAQPSLRSRLLLTVLSLLAAGWVLVLGLTWLDLRHELDELLDAHLAQTAALLSGLHLEDLRNLDAVDAPVLHEYQQEVAIQVWHEGRLVARSVNAPAAPLAPLGETGFSVETLSGEPWRVLSAPGLESDVHILVGEREAARAHVLLSSMERAVWPILLGFPLIVLGIVWAVRGAVQPLRRLGEQVAQRRPQALEPLEAQDAPREVLPLVQALNRLFERMAERLEAERRFTADAAHELRTPLAAIRMQAQVAQGALDAGERAQALAATVAACDRASHLVDQLLQLARLEAEAGAGVASAHAVESVTVWPRVVHELCELLEPQAQAKNQRLERSVASEVAPAALPAALARVLLRNLLDNAVRYSPEGARVRLSVVAAGQATRITVEDSGPGLSPEAMARLGERFFRVLGTGQPGSGLGWSIVRRLARMYGMDVEVGRSTELGGLRVTLTVPEALAVRAATR</sequence>
<dbReference type="Pfam" id="PF00512">
    <property type="entry name" value="HisKA"/>
    <property type="match status" value="1"/>
</dbReference>
<evidence type="ECO:0000256" key="7">
    <source>
        <dbReference type="ARBA" id="ARBA00022741"/>
    </source>
</evidence>
<proteinExistence type="predicted"/>
<keyword evidence="11" id="KW-0902">Two-component regulatory system</keyword>
<accession>A0A3N4V6E2</accession>
<evidence type="ECO:0000256" key="12">
    <source>
        <dbReference type="ARBA" id="ARBA00023136"/>
    </source>
</evidence>
<dbReference type="SUPFAM" id="SSF47384">
    <property type="entry name" value="Homodimeric domain of signal transducing histidine kinase"/>
    <property type="match status" value="1"/>
</dbReference>
<dbReference type="InterPro" id="IPR003594">
    <property type="entry name" value="HATPase_dom"/>
</dbReference>
<keyword evidence="6 13" id="KW-0812">Transmembrane</keyword>
<evidence type="ECO:0000259" key="15">
    <source>
        <dbReference type="PROSITE" id="PS50885"/>
    </source>
</evidence>
<gene>
    <name evidence="16" type="ORF">EDC62_0379</name>
</gene>
<dbReference type="Proteomes" id="UP000272193">
    <property type="component" value="Unassembled WGS sequence"/>
</dbReference>
<dbReference type="PROSITE" id="PS50109">
    <property type="entry name" value="HIS_KIN"/>
    <property type="match status" value="1"/>
</dbReference>
<dbReference type="PROSITE" id="PS50885">
    <property type="entry name" value="HAMP"/>
    <property type="match status" value="1"/>
</dbReference>
<keyword evidence="5" id="KW-0808">Transferase</keyword>
<feature type="domain" description="HAMP" evidence="15">
    <location>
        <begin position="181"/>
        <end position="233"/>
    </location>
</feature>
<keyword evidence="7" id="KW-0547">Nucleotide-binding</keyword>
<evidence type="ECO:0000256" key="13">
    <source>
        <dbReference type="SAM" id="Phobius"/>
    </source>
</evidence>
<dbReference type="SMART" id="SM00387">
    <property type="entry name" value="HATPase_c"/>
    <property type="match status" value="1"/>
</dbReference>
<reference evidence="16 17" key="1">
    <citation type="submission" date="2018-11" db="EMBL/GenBank/DDBJ databases">
        <title>Genomic Encyclopedia of Type Strains, Phase IV (KMG-IV): sequencing the most valuable type-strain genomes for metagenomic binning, comparative biology and taxonomic classification.</title>
        <authorList>
            <person name="Goeker M."/>
        </authorList>
    </citation>
    <scope>NUCLEOTIDE SEQUENCE [LARGE SCALE GENOMIC DNA]</scope>
    <source>
        <strain evidence="16 17">DSM 101684</strain>
    </source>
</reference>
<dbReference type="InterPro" id="IPR013727">
    <property type="entry name" value="2CSK_N"/>
</dbReference>
<evidence type="ECO:0000259" key="14">
    <source>
        <dbReference type="PROSITE" id="PS50109"/>
    </source>
</evidence>
<dbReference type="Pfam" id="PF08521">
    <property type="entry name" value="2CSK_N"/>
    <property type="match status" value="1"/>
</dbReference>
<dbReference type="InterPro" id="IPR005467">
    <property type="entry name" value="His_kinase_dom"/>
</dbReference>
<dbReference type="GO" id="GO:0005524">
    <property type="term" value="F:ATP binding"/>
    <property type="evidence" value="ECO:0007669"/>
    <property type="project" value="UniProtKB-KW"/>
</dbReference>
<evidence type="ECO:0000256" key="11">
    <source>
        <dbReference type="ARBA" id="ARBA00023012"/>
    </source>
</evidence>
<dbReference type="InterPro" id="IPR003661">
    <property type="entry name" value="HisK_dim/P_dom"/>
</dbReference>
<keyword evidence="12 13" id="KW-0472">Membrane</keyword>
<dbReference type="Gene3D" id="1.10.287.130">
    <property type="match status" value="1"/>
</dbReference>
<feature type="domain" description="Histidine kinase" evidence="14">
    <location>
        <begin position="241"/>
        <end position="461"/>
    </location>
</feature>
<dbReference type="SUPFAM" id="SSF55874">
    <property type="entry name" value="ATPase domain of HSP90 chaperone/DNA topoisomerase II/histidine kinase"/>
    <property type="match status" value="1"/>
</dbReference>
<evidence type="ECO:0000256" key="2">
    <source>
        <dbReference type="ARBA" id="ARBA00004141"/>
    </source>
</evidence>
<feature type="transmembrane region" description="Helical" evidence="13">
    <location>
        <begin position="20"/>
        <end position="40"/>
    </location>
</feature>
<evidence type="ECO:0000256" key="1">
    <source>
        <dbReference type="ARBA" id="ARBA00000085"/>
    </source>
</evidence>
<dbReference type="GO" id="GO:0005886">
    <property type="term" value="C:plasma membrane"/>
    <property type="evidence" value="ECO:0007669"/>
    <property type="project" value="TreeGrafter"/>
</dbReference>
<dbReference type="InterPro" id="IPR004358">
    <property type="entry name" value="Sig_transdc_His_kin-like_C"/>
</dbReference>
<name>A0A3N4V6E2_9BURK</name>
<protein>
    <recommendedName>
        <fullName evidence="3">histidine kinase</fullName>
        <ecNumber evidence="3">2.7.13.3</ecNumber>
    </recommendedName>
</protein>
<comment type="caution">
    <text evidence="16">The sequence shown here is derived from an EMBL/GenBank/DDBJ whole genome shotgun (WGS) entry which is preliminary data.</text>
</comment>
<dbReference type="EMBL" id="RKQL01000001">
    <property type="protein sequence ID" value="RPE72677.1"/>
    <property type="molecule type" value="Genomic_DNA"/>
</dbReference>
<dbReference type="InterPro" id="IPR036097">
    <property type="entry name" value="HisK_dim/P_sf"/>
</dbReference>
<evidence type="ECO:0000313" key="16">
    <source>
        <dbReference type="EMBL" id="RPE72677.1"/>
    </source>
</evidence>
<evidence type="ECO:0000256" key="9">
    <source>
        <dbReference type="ARBA" id="ARBA00022840"/>
    </source>
</evidence>
<keyword evidence="9" id="KW-0067">ATP-binding</keyword>
<keyword evidence="10 13" id="KW-1133">Transmembrane helix</keyword>